<dbReference type="SUPFAM" id="SSF47473">
    <property type="entry name" value="EF-hand"/>
    <property type="match status" value="1"/>
</dbReference>
<sequence length="81" mass="9237">MNTASDMDEKKANAEVEAMFRELDMDKNGKISAEELKSKLEEMQGTPIALEAVEAFMKLHDKDKDKLWSMSELADFLAHCR</sequence>
<dbReference type="SMART" id="SM00054">
    <property type="entry name" value="EFh"/>
    <property type="match status" value="2"/>
</dbReference>
<dbReference type="PROSITE" id="PS00018">
    <property type="entry name" value="EF_HAND_1"/>
    <property type="match status" value="1"/>
</dbReference>
<dbReference type="InterPro" id="IPR011992">
    <property type="entry name" value="EF-hand-dom_pair"/>
</dbReference>
<gene>
    <name evidence="3" type="ORF">PHET_02454</name>
</gene>
<evidence type="ECO:0000256" key="1">
    <source>
        <dbReference type="ARBA" id="ARBA00022837"/>
    </source>
</evidence>
<evidence type="ECO:0000259" key="2">
    <source>
        <dbReference type="PROSITE" id="PS50222"/>
    </source>
</evidence>
<name>A0A8J4WJV1_9TREM</name>
<dbReference type="EMBL" id="LUCH01000862">
    <property type="protein sequence ID" value="KAF5404151.1"/>
    <property type="molecule type" value="Genomic_DNA"/>
</dbReference>
<protein>
    <recommendedName>
        <fullName evidence="2">EF-hand domain-containing protein</fullName>
    </recommendedName>
</protein>
<accession>A0A8J4WJV1</accession>
<evidence type="ECO:0000313" key="3">
    <source>
        <dbReference type="EMBL" id="KAF5404151.1"/>
    </source>
</evidence>
<dbReference type="AlphaFoldDB" id="A0A8J4WJV1"/>
<dbReference type="InterPro" id="IPR002048">
    <property type="entry name" value="EF_hand_dom"/>
</dbReference>
<keyword evidence="1" id="KW-0106">Calcium</keyword>
<dbReference type="CDD" id="cd00051">
    <property type="entry name" value="EFh"/>
    <property type="match status" value="1"/>
</dbReference>
<dbReference type="InterPro" id="IPR018247">
    <property type="entry name" value="EF_Hand_1_Ca_BS"/>
</dbReference>
<dbReference type="GO" id="GO:0005509">
    <property type="term" value="F:calcium ion binding"/>
    <property type="evidence" value="ECO:0007669"/>
    <property type="project" value="InterPro"/>
</dbReference>
<evidence type="ECO:0000313" key="4">
    <source>
        <dbReference type="Proteomes" id="UP000748531"/>
    </source>
</evidence>
<keyword evidence="4" id="KW-1185">Reference proteome</keyword>
<dbReference type="Pfam" id="PF13499">
    <property type="entry name" value="EF-hand_7"/>
    <property type="match status" value="1"/>
</dbReference>
<dbReference type="PROSITE" id="PS50222">
    <property type="entry name" value="EF_HAND_2"/>
    <property type="match status" value="1"/>
</dbReference>
<organism evidence="3 4">
    <name type="scientific">Paragonimus heterotremus</name>
    <dbReference type="NCBI Taxonomy" id="100268"/>
    <lineage>
        <taxon>Eukaryota</taxon>
        <taxon>Metazoa</taxon>
        <taxon>Spiralia</taxon>
        <taxon>Lophotrochozoa</taxon>
        <taxon>Platyhelminthes</taxon>
        <taxon>Trematoda</taxon>
        <taxon>Digenea</taxon>
        <taxon>Plagiorchiida</taxon>
        <taxon>Troglotremata</taxon>
        <taxon>Troglotrematidae</taxon>
        <taxon>Paragonimus</taxon>
    </lineage>
</organism>
<dbReference type="OrthoDB" id="120976at2759"/>
<feature type="domain" description="EF-hand" evidence="2">
    <location>
        <begin position="11"/>
        <end position="46"/>
    </location>
</feature>
<proteinExistence type="predicted"/>
<reference evidence="3" key="1">
    <citation type="submission" date="2019-05" db="EMBL/GenBank/DDBJ databases">
        <title>Annotation for the trematode Paragonimus heterotremus.</title>
        <authorList>
            <person name="Choi Y.-J."/>
        </authorList>
    </citation>
    <scope>NUCLEOTIDE SEQUENCE</scope>
    <source>
        <strain evidence="3">LC</strain>
    </source>
</reference>
<dbReference type="Gene3D" id="1.10.238.10">
    <property type="entry name" value="EF-hand"/>
    <property type="match status" value="1"/>
</dbReference>
<comment type="caution">
    <text evidence="3">The sequence shown here is derived from an EMBL/GenBank/DDBJ whole genome shotgun (WGS) entry which is preliminary data.</text>
</comment>
<dbReference type="Proteomes" id="UP000748531">
    <property type="component" value="Unassembled WGS sequence"/>
</dbReference>